<evidence type="ECO:0000313" key="1">
    <source>
        <dbReference type="EMBL" id="MBA0725740.1"/>
    </source>
</evidence>
<keyword evidence="2" id="KW-1185">Reference proteome</keyword>
<dbReference type="EMBL" id="JABEZV010000011">
    <property type="protein sequence ID" value="MBA0725740.1"/>
    <property type="molecule type" value="Genomic_DNA"/>
</dbReference>
<organism evidence="1 2">
    <name type="scientific">Gossypium laxum</name>
    <dbReference type="NCBI Taxonomy" id="34288"/>
    <lineage>
        <taxon>Eukaryota</taxon>
        <taxon>Viridiplantae</taxon>
        <taxon>Streptophyta</taxon>
        <taxon>Embryophyta</taxon>
        <taxon>Tracheophyta</taxon>
        <taxon>Spermatophyta</taxon>
        <taxon>Magnoliopsida</taxon>
        <taxon>eudicotyledons</taxon>
        <taxon>Gunneridae</taxon>
        <taxon>Pentapetalae</taxon>
        <taxon>rosids</taxon>
        <taxon>malvids</taxon>
        <taxon>Malvales</taxon>
        <taxon>Malvaceae</taxon>
        <taxon>Malvoideae</taxon>
        <taxon>Gossypium</taxon>
    </lineage>
</organism>
<gene>
    <name evidence="1" type="ORF">Golax_022301</name>
</gene>
<protein>
    <submittedName>
        <fullName evidence="1">Uncharacterized protein</fullName>
    </submittedName>
</protein>
<dbReference type="AlphaFoldDB" id="A0A7J9AP51"/>
<evidence type="ECO:0000313" key="2">
    <source>
        <dbReference type="Proteomes" id="UP000593574"/>
    </source>
</evidence>
<comment type="caution">
    <text evidence="1">The sequence shown here is derived from an EMBL/GenBank/DDBJ whole genome shotgun (WGS) entry which is preliminary data.</text>
</comment>
<proteinExistence type="predicted"/>
<dbReference type="Proteomes" id="UP000593574">
    <property type="component" value="Unassembled WGS sequence"/>
</dbReference>
<sequence>MLLLMMRIKALLCKILLQNIWFWKVMTKA</sequence>
<accession>A0A7J9AP51</accession>
<name>A0A7J9AP51_9ROSI</name>
<reference evidence="1 2" key="1">
    <citation type="journal article" date="2019" name="Genome Biol. Evol.">
        <title>Insights into the evolution of the New World diploid cottons (Gossypium, subgenus Houzingenia) based on genome sequencing.</title>
        <authorList>
            <person name="Grover C.E."/>
            <person name="Arick M.A. 2nd"/>
            <person name="Thrash A."/>
            <person name="Conover J.L."/>
            <person name="Sanders W.S."/>
            <person name="Peterson D.G."/>
            <person name="Frelichowski J.E."/>
            <person name="Scheffler J.A."/>
            <person name="Scheffler B.E."/>
            <person name="Wendel J.F."/>
        </authorList>
    </citation>
    <scope>NUCLEOTIDE SEQUENCE [LARGE SCALE GENOMIC DNA]</scope>
    <source>
        <strain evidence="1">4</strain>
        <tissue evidence="1">Leaf</tissue>
    </source>
</reference>